<comment type="catalytic activity">
    <reaction evidence="12">
        <text>L-alpha-aminoacyl-L-histidine(out) = L-alpha-aminoacyl-L-histidine(in)</text>
        <dbReference type="Rhea" id="RHEA:79375"/>
        <dbReference type="ChEBI" id="CHEBI:229967"/>
    </reaction>
</comment>
<sequence length="559" mass="59784">MRRQRRTRDSPAVPTSRRMLTPLSGPAETRLSPFATLKQRTPLPRNSQARAIERLRIQPLGMWTIGAVVFTVAAGYRSALAVAGDDAASRFGVSATQLASFVTLQVIVYLVLLVPAGALIDRFGPKCILCCGLATMSVAQLFFAVTHSFPCALATRGLFSAGDVVISSSVLRLIASWFPGKRNALMSQMATAVGIGFGSVLGAAPLSTALRTFGWSATFFGTAMIGASLIVVVLTALRDHPFDDARAGRSWQQRSADVTVGNCNAMRRLSALREAWREPGTRLGFWVHFTCRFPANAFLLLWGFPFLTRGERFTAATALHLLTIVAVSRVVLGPVIGHSISRSGRARLLIALGIPMANLLTWSATLAWPGQAPLWLVAVLAVVLGAGDPGALIGMEHARLHNPDHRLGAALSTVNTGGACATAIAVLGVGYLVDALEPATADTTTAFRVAFVLYLPMLSVGLWKVIRWHRALHRARSTCRHPARRRRPITVPCSLRRNHHNVTASAKPSPHGSHRELSLGALRSAHRPFSGVDEMSRSASAEAPAASEVCATGSASRTP</sequence>
<evidence type="ECO:0000256" key="5">
    <source>
        <dbReference type="ARBA" id="ARBA00022692"/>
    </source>
</evidence>
<feature type="transmembrane region" description="Helical" evidence="27">
    <location>
        <begin position="213"/>
        <end position="237"/>
    </location>
</feature>
<evidence type="ECO:0000256" key="13">
    <source>
        <dbReference type="ARBA" id="ARBA00044891"/>
    </source>
</evidence>
<evidence type="ECO:0000256" key="6">
    <source>
        <dbReference type="ARBA" id="ARBA00022989"/>
    </source>
</evidence>
<evidence type="ECO:0000256" key="7">
    <source>
        <dbReference type="ARBA" id="ARBA00023136"/>
    </source>
</evidence>
<dbReference type="InterPro" id="IPR052187">
    <property type="entry name" value="MFSD1"/>
</dbReference>
<dbReference type="GO" id="GO:0005765">
    <property type="term" value="C:lysosomal membrane"/>
    <property type="evidence" value="ECO:0007669"/>
    <property type="project" value="UniProtKB-SubCell"/>
</dbReference>
<dbReference type="SUPFAM" id="SSF103473">
    <property type="entry name" value="MFS general substrate transporter"/>
    <property type="match status" value="1"/>
</dbReference>
<evidence type="ECO:0000313" key="28">
    <source>
        <dbReference type="EMBL" id="BCO37347.1"/>
    </source>
</evidence>
<dbReference type="InterPro" id="IPR020846">
    <property type="entry name" value="MFS_dom"/>
</dbReference>
<evidence type="ECO:0000256" key="23">
    <source>
        <dbReference type="ARBA" id="ARBA00045018"/>
    </source>
</evidence>
<feature type="transmembrane region" description="Helical" evidence="27">
    <location>
        <begin position="313"/>
        <end position="336"/>
    </location>
</feature>
<dbReference type="CDD" id="cd06174">
    <property type="entry name" value="MFS"/>
    <property type="match status" value="1"/>
</dbReference>
<feature type="transmembrane region" description="Helical" evidence="27">
    <location>
        <begin position="127"/>
        <end position="145"/>
    </location>
</feature>
<dbReference type="PROSITE" id="PS50850">
    <property type="entry name" value="MFS"/>
    <property type="match status" value="1"/>
</dbReference>
<proteinExistence type="inferred from homology"/>
<feature type="transmembrane region" description="Helical" evidence="27">
    <location>
        <begin position="60"/>
        <end position="78"/>
    </location>
</feature>
<dbReference type="AlphaFoldDB" id="A0A2G8B879"/>
<evidence type="ECO:0000256" key="9">
    <source>
        <dbReference type="ARBA" id="ARBA00044876"/>
    </source>
</evidence>
<evidence type="ECO:0000313" key="29">
    <source>
        <dbReference type="Proteomes" id="UP000595446"/>
    </source>
</evidence>
<evidence type="ECO:0000256" key="26">
    <source>
        <dbReference type="SAM" id="MobiDB-lite"/>
    </source>
</evidence>
<feature type="transmembrane region" description="Helical" evidence="27">
    <location>
        <begin position="374"/>
        <end position="395"/>
    </location>
</feature>
<evidence type="ECO:0000256" key="8">
    <source>
        <dbReference type="ARBA" id="ARBA00023228"/>
    </source>
</evidence>
<evidence type="ECO:0000256" key="3">
    <source>
        <dbReference type="ARBA" id="ARBA00008335"/>
    </source>
</evidence>
<protein>
    <recommendedName>
        <fullName evidence="22">Lysosomal dipeptide transporter MFSD1</fullName>
    </recommendedName>
    <alternativeName>
        <fullName evidence="23">Major facilitator superfamily domain-containing protein 1</fullName>
    </alternativeName>
</protein>
<gene>
    <name evidence="28" type="ORF">MHEC_37800</name>
</gene>
<evidence type="ECO:0000256" key="4">
    <source>
        <dbReference type="ARBA" id="ARBA00022448"/>
    </source>
</evidence>
<comment type="subcellular location">
    <subcellularLocation>
        <location evidence="2">Cell membrane</location>
        <topology evidence="2">Multi-pass membrane protein</topology>
    </subcellularLocation>
    <subcellularLocation>
        <location evidence="1">Lysosome membrane</location>
        <topology evidence="1">Multi-pass membrane protein</topology>
    </subcellularLocation>
</comment>
<feature type="transmembrane region" description="Helical" evidence="27">
    <location>
        <begin position="445"/>
        <end position="466"/>
    </location>
</feature>
<evidence type="ECO:0000256" key="15">
    <source>
        <dbReference type="ARBA" id="ARBA00044898"/>
    </source>
</evidence>
<dbReference type="InterPro" id="IPR011701">
    <property type="entry name" value="MFS"/>
</dbReference>
<comment type="subunit">
    <text evidence="25">Homodimer. Interacts with lysosomal protein GLMP (via lumenal domain); the interaction starts while both proteins are still in the endoplasmic reticulum and is required for stabilization of MFSD1 in lysosomes but has no direct effect on its targeting to lysosomes or transporter activity.</text>
</comment>
<evidence type="ECO:0000256" key="12">
    <source>
        <dbReference type="ARBA" id="ARBA00044884"/>
    </source>
</evidence>
<keyword evidence="6 27" id="KW-1133">Transmembrane helix</keyword>
<dbReference type="Proteomes" id="UP000595446">
    <property type="component" value="Chromosome"/>
</dbReference>
<evidence type="ECO:0000256" key="18">
    <source>
        <dbReference type="ARBA" id="ARBA00044903"/>
    </source>
</evidence>
<feature type="region of interest" description="Disordered" evidence="26">
    <location>
        <begin position="530"/>
        <end position="559"/>
    </location>
</feature>
<keyword evidence="7 27" id="KW-0472">Membrane</keyword>
<evidence type="ECO:0000256" key="20">
    <source>
        <dbReference type="ARBA" id="ARBA00044919"/>
    </source>
</evidence>
<evidence type="ECO:0000256" key="14">
    <source>
        <dbReference type="ARBA" id="ARBA00044893"/>
    </source>
</evidence>
<evidence type="ECO:0000256" key="22">
    <source>
        <dbReference type="ARBA" id="ARBA00044985"/>
    </source>
</evidence>
<feature type="transmembrane region" description="Helical" evidence="27">
    <location>
        <begin position="407"/>
        <end position="433"/>
    </location>
</feature>
<accession>A0A2G8B879</accession>
<evidence type="ECO:0000256" key="27">
    <source>
        <dbReference type="SAM" id="Phobius"/>
    </source>
</evidence>
<comment type="catalytic activity">
    <reaction evidence="10">
        <text>L-histidyl-glycine(out) = L-histidyl-glycine(in)</text>
        <dbReference type="Rhea" id="RHEA:79395"/>
        <dbReference type="ChEBI" id="CHEBI:229957"/>
    </reaction>
</comment>
<comment type="catalytic activity">
    <reaction evidence="18">
        <text>L-arginyl-glycine(out) = L-arginyl-glycine(in)</text>
        <dbReference type="Rhea" id="RHEA:79391"/>
        <dbReference type="ChEBI" id="CHEBI:229955"/>
    </reaction>
</comment>
<comment type="catalytic activity">
    <reaction evidence="21">
        <text>L-lysyl-glycine(out) = L-lysyl-glycine(in)</text>
        <dbReference type="Rhea" id="RHEA:79407"/>
        <dbReference type="ChEBI" id="CHEBI:191202"/>
    </reaction>
</comment>
<feature type="transmembrane region" description="Helical" evidence="27">
    <location>
        <begin position="98"/>
        <end position="120"/>
    </location>
</feature>
<dbReference type="PANTHER" id="PTHR23512">
    <property type="entry name" value="MAJOR FACILITATOR SUPERFAMILY DOMAIN-CONTAINING PROTEIN 1"/>
    <property type="match status" value="1"/>
</dbReference>
<evidence type="ECO:0000256" key="16">
    <source>
        <dbReference type="ARBA" id="ARBA00044899"/>
    </source>
</evidence>
<evidence type="ECO:0000256" key="21">
    <source>
        <dbReference type="ARBA" id="ARBA00044924"/>
    </source>
</evidence>
<evidence type="ECO:0000256" key="1">
    <source>
        <dbReference type="ARBA" id="ARBA00004155"/>
    </source>
</evidence>
<feature type="transmembrane region" description="Helical" evidence="27">
    <location>
        <begin position="348"/>
        <end position="368"/>
    </location>
</feature>
<evidence type="ECO:0000256" key="11">
    <source>
        <dbReference type="ARBA" id="ARBA00044881"/>
    </source>
</evidence>
<keyword evidence="4" id="KW-0813">Transport</keyword>
<evidence type="ECO:0000256" key="19">
    <source>
        <dbReference type="ARBA" id="ARBA00044912"/>
    </source>
</evidence>
<comment type="similarity">
    <text evidence="3">Belongs to the major facilitator superfamily.</text>
</comment>
<evidence type="ECO:0000256" key="2">
    <source>
        <dbReference type="ARBA" id="ARBA00004651"/>
    </source>
</evidence>
<feature type="region of interest" description="Disordered" evidence="26">
    <location>
        <begin position="1"/>
        <end position="28"/>
    </location>
</feature>
<dbReference type="Pfam" id="PF07690">
    <property type="entry name" value="MFS_1"/>
    <property type="match status" value="1"/>
</dbReference>
<comment type="catalytic activity">
    <reaction evidence="9">
        <text>L-lysyl-L-alanine(out) = L-lysyl-L-alanine(in)</text>
        <dbReference type="Rhea" id="RHEA:79399"/>
        <dbReference type="ChEBI" id="CHEBI:229954"/>
    </reaction>
</comment>
<comment type="catalytic activity">
    <reaction evidence="15">
        <text>L-aspartyl-L-lysine(out) = L-aspartyl-L-lysine(in)</text>
        <dbReference type="Rhea" id="RHEA:79411"/>
        <dbReference type="ChEBI" id="CHEBI:229953"/>
    </reaction>
</comment>
<comment type="catalytic activity">
    <reaction evidence="14">
        <text>L-alpha-aminoacyl-L-lysine(out) = L-alpha-aminoacyl-L-lysine(in)</text>
        <dbReference type="Rhea" id="RHEA:79383"/>
        <dbReference type="ChEBI" id="CHEBI:229966"/>
    </reaction>
</comment>
<dbReference type="GO" id="GO:0005886">
    <property type="term" value="C:plasma membrane"/>
    <property type="evidence" value="ECO:0007669"/>
    <property type="project" value="UniProtKB-SubCell"/>
</dbReference>
<evidence type="ECO:0000256" key="24">
    <source>
        <dbReference type="ARBA" id="ARBA00045709"/>
    </source>
</evidence>
<reference evidence="28 29" key="1">
    <citation type="submission" date="2020-12" db="EMBL/GenBank/DDBJ databases">
        <title>Complete genome sequence of Mycobacterium heckeshornense JCM 15655T, closely related to a pathogenic non-tuberculous mycobacterial species Mycobacterium xenopi.</title>
        <authorList>
            <person name="Yoshida M."/>
            <person name="Fukano H."/>
            <person name="Asakura T."/>
            <person name="Suzuki M."/>
            <person name="Hoshino Y."/>
        </authorList>
    </citation>
    <scope>NUCLEOTIDE SEQUENCE [LARGE SCALE GENOMIC DNA]</scope>
    <source>
        <strain evidence="28 29">JCM 15655</strain>
    </source>
</reference>
<dbReference type="GO" id="GO:0022857">
    <property type="term" value="F:transmembrane transporter activity"/>
    <property type="evidence" value="ECO:0007669"/>
    <property type="project" value="InterPro"/>
</dbReference>
<evidence type="ECO:0000256" key="10">
    <source>
        <dbReference type="ARBA" id="ARBA00044878"/>
    </source>
</evidence>
<feature type="compositionally biased region" description="Low complexity" evidence="26">
    <location>
        <begin position="537"/>
        <end position="551"/>
    </location>
</feature>
<comment type="catalytic activity">
    <reaction evidence="19">
        <text>L-histidyl-L-alpha-amino acid(out) = L-histidyl-L-alpha-amino acid(in)</text>
        <dbReference type="Rhea" id="RHEA:79379"/>
        <dbReference type="ChEBI" id="CHEBI:229964"/>
    </reaction>
</comment>
<comment type="catalytic activity">
    <reaction evidence="17">
        <text>L-lysyl-L-lysine(out) = L-lysyl-L-lysine(in)</text>
        <dbReference type="Rhea" id="RHEA:79403"/>
        <dbReference type="ChEBI" id="CHEBI:229956"/>
    </reaction>
</comment>
<dbReference type="InterPro" id="IPR036259">
    <property type="entry name" value="MFS_trans_sf"/>
</dbReference>
<organism evidence="28 29">
    <name type="scientific">Mycobacterium heckeshornense</name>
    <dbReference type="NCBI Taxonomy" id="110505"/>
    <lineage>
        <taxon>Bacteria</taxon>
        <taxon>Bacillati</taxon>
        <taxon>Actinomycetota</taxon>
        <taxon>Actinomycetes</taxon>
        <taxon>Mycobacteriales</taxon>
        <taxon>Mycobacteriaceae</taxon>
        <taxon>Mycobacterium</taxon>
    </lineage>
</organism>
<feature type="transmembrane region" description="Helical" evidence="27">
    <location>
        <begin position="190"/>
        <end position="207"/>
    </location>
</feature>
<evidence type="ECO:0000256" key="25">
    <source>
        <dbReference type="ARBA" id="ARBA00046376"/>
    </source>
</evidence>
<dbReference type="PANTHER" id="PTHR23512:SF3">
    <property type="entry name" value="MAJOR FACILITATOR SUPERFAMILY DOMAIN-CONTAINING PROTEIN 1"/>
    <property type="match status" value="1"/>
</dbReference>
<keyword evidence="29" id="KW-1185">Reference proteome</keyword>
<comment type="catalytic activity">
    <reaction evidence="11">
        <text>L-alpha-aminoacyl-L-arginine(out) = L-alpha-aminoacyl-L-arginine(in)</text>
        <dbReference type="Rhea" id="RHEA:79367"/>
        <dbReference type="ChEBI" id="CHEBI:229968"/>
    </reaction>
</comment>
<name>A0A2G8B879_9MYCO</name>
<dbReference type="Gene3D" id="1.20.1250.20">
    <property type="entry name" value="MFS general substrate transporter like domains"/>
    <property type="match status" value="1"/>
</dbReference>
<comment type="catalytic activity">
    <reaction evidence="16">
        <text>L-arginyl-L-alpha-amino acid(out) = L-arginyl-L-alpha-amino acid(in)</text>
        <dbReference type="Rhea" id="RHEA:79371"/>
        <dbReference type="ChEBI" id="CHEBI:84315"/>
    </reaction>
</comment>
<dbReference type="EMBL" id="AP024237">
    <property type="protein sequence ID" value="BCO37347.1"/>
    <property type="molecule type" value="Genomic_DNA"/>
</dbReference>
<comment type="function">
    <text evidence="24">Lysosomal dipeptide uniporter that selectively exports lysine, arginine or histidine-containing dipeptides with a net positive charge from the lysosome lumen into the cytosol. Could play a role in a specific type of protein O-glycosylation indirectly regulating macrophages migration and tissue invasion. Also essential for liver homeostasis.</text>
</comment>
<comment type="catalytic activity">
    <reaction evidence="20">
        <text>L-alanyl-L-lysine(out) = L-alanyl-L-lysine(in)</text>
        <dbReference type="Rhea" id="RHEA:79415"/>
        <dbReference type="ChEBI" id="CHEBI:192470"/>
    </reaction>
</comment>
<keyword evidence="5 27" id="KW-0812">Transmembrane</keyword>
<keyword evidence="8" id="KW-0458">Lysosome</keyword>
<evidence type="ECO:0000256" key="17">
    <source>
        <dbReference type="ARBA" id="ARBA00044900"/>
    </source>
</evidence>
<comment type="catalytic activity">
    <reaction evidence="13">
        <text>L-lysyl-L-alpha-amino acid(out) = L-lysyl-L-alpha-amino acid(in)</text>
        <dbReference type="Rhea" id="RHEA:79387"/>
        <dbReference type="ChEBI" id="CHEBI:229965"/>
    </reaction>
</comment>